<evidence type="ECO:0000313" key="2">
    <source>
        <dbReference type="Proteomes" id="UP000625780"/>
    </source>
</evidence>
<evidence type="ECO:0008006" key="3">
    <source>
        <dbReference type="Google" id="ProtNLM"/>
    </source>
</evidence>
<dbReference type="PANTHER" id="PTHR48098:SF6">
    <property type="entry name" value="FERRI-BACILLIBACTIN ESTERASE BESA"/>
    <property type="match status" value="1"/>
</dbReference>
<comment type="caution">
    <text evidence="1">The sequence shown here is derived from an EMBL/GenBank/DDBJ whole genome shotgun (WGS) entry which is preliminary data.</text>
</comment>
<keyword evidence="2" id="KW-1185">Reference proteome</keyword>
<dbReference type="PANTHER" id="PTHR48098">
    <property type="entry name" value="ENTEROCHELIN ESTERASE-RELATED"/>
    <property type="match status" value="1"/>
</dbReference>
<dbReference type="Pfam" id="PF00756">
    <property type="entry name" value="Esterase"/>
    <property type="match status" value="1"/>
</dbReference>
<evidence type="ECO:0000313" key="1">
    <source>
        <dbReference type="EMBL" id="GGD50852.1"/>
    </source>
</evidence>
<reference evidence="2" key="1">
    <citation type="journal article" date="2019" name="Int. J. Syst. Evol. Microbiol.">
        <title>The Global Catalogue of Microorganisms (GCM) 10K type strain sequencing project: providing services to taxonomists for standard genome sequencing and annotation.</title>
        <authorList>
            <consortium name="The Broad Institute Genomics Platform"/>
            <consortium name="The Broad Institute Genome Sequencing Center for Infectious Disease"/>
            <person name="Wu L."/>
            <person name="Ma J."/>
        </authorList>
    </citation>
    <scope>NUCLEOTIDE SEQUENCE [LARGE SCALE GENOMIC DNA]</scope>
    <source>
        <strain evidence="2">CGMCC 1.12606</strain>
    </source>
</reference>
<dbReference type="InterPro" id="IPR000801">
    <property type="entry name" value="Esterase-like"/>
</dbReference>
<gene>
    <name evidence="1" type="ORF">GCM10011361_16890</name>
</gene>
<dbReference type="Proteomes" id="UP000625780">
    <property type="component" value="Unassembled WGS sequence"/>
</dbReference>
<sequence length="273" mass="31626">MILHVDHISLKGFFSSRILHRKLHFRLIAPPSFRKGEKDFPVLLMNDGQDYTALGLEKILTRSYTQKNMRPFLYVGLETDQNRMHDYGTASTADYKGRGEKAGLYARFVTEEFIPFLKKEFRASSRKEDWVYCGMSLGGLSAFDIVFNHPHLFGKAGVFSGSFWWRKKAYTKKDPEDRSRIVLDMVKEGTYAPHLNFWFQCGTLDEKADRNHNGIIDSIDDTLDLIRELESKGYSYPGQITYVEIEGGKHDLPTWAKVFPDFLKWAFGRREAQ</sequence>
<protein>
    <recommendedName>
        <fullName evidence="3">Esterase family protein</fullName>
    </recommendedName>
</protein>
<dbReference type="SUPFAM" id="SSF53474">
    <property type="entry name" value="alpha/beta-Hydrolases"/>
    <property type="match status" value="1"/>
</dbReference>
<proteinExistence type="predicted"/>
<dbReference type="EMBL" id="BMFH01000001">
    <property type="protein sequence ID" value="GGD50852.1"/>
    <property type="molecule type" value="Genomic_DNA"/>
</dbReference>
<dbReference type="InterPro" id="IPR029058">
    <property type="entry name" value="AB_hydrolase_fold"/>
</dbReference>
<dbReference type="Gene3D" id="3.40.50.1820">
    <property type="entry name" value="alpha/beta hydrolase"/>
    <property type="match status" value="1"/>
</dbReference>
<dbReference type="InterPro" id="IPR050583">
    <property type="entry name" value="Mycobacterial_A85_antigen"/>
</dbReference>
<name>A0ABQ1R0E0_9FLAO</name>
<organism evidence="1 2">
    <name type="scientific">Muriicola marianensis</name>
    <dbReference type="NCBI Taxonomy" id="1324801"/>
    <lineage>
        <taxon>Bacteria</taxon>
        <taxon>Pseudomonadati</taxon>
        <taxon>Bacteroidota</taxon>
        <taxon>Flavobacteriia</taxon>
        <taxon>Flavobacteriales</taxon>
        <taxon>Flavobacteriaceae</taxon>
        <taxon>Muriicola</taxon>
    </lineage>
</organism>
<dbReference type="RefSeq" id="WP_188370236.1">
    <property type="nucleotide sequence ID" value="NZ_BMFH01000001.1"/>
</dbReference>
<accession>A0ABQ1R0E0</accession>